<name>A0A830B8D5_9LAMI</name>
<gene>
    <name evidence="2" type="ORF">PHJA_000472000</name>
</gene>
<accession>A0A830B8D5</accession>
<dbReference type="PROSITE" id="PS50234">
    <property type="entry name" value="VWFA"/>
    <property type="match status" value="1"/>
</dbReference>
<dbReference type="InterPro" id="IPR032838">
    <property type="entry name" value="Vwaint_dom"/>
</dbReference>
<proteinExistence type="predicted"/>
<dbReference type="Pfam" id="PF14624">
    <property type="entry name" value="Vwaint"/>
    <property type="match status" value="1"/>
</dbReference>
<protein>
    <submittedName>
        <fullName evidence="2">Uncharacterized protein sll0103</fullName>
    </submittedName>
</protein>
<dbReference type="InterPro" id="IPR002035">
    <property type="entry name" value="VWF_A"/>
</dbReference>
<reference evidence="2" key="1">
    <citation type="submission" date="2020-07" db="EMBL/GenBank/DDBJ databases">
        <title>Ethylene signaling mediates host invasion by parasitic plants.</title>
        <authorList>
            <person name="Yoshida S."/>
        </authorList>
    </citation>
    <scope>NUCLEOTIDE SEQUENCE</scope>
    <source>
        <strain evidence="2">Okayama</strain>
    </source>
</reference>
<dbReference type="EMBL" id="BMAC01000061">
    <property type="protein sequence ID" value="GFP83286.1"/>
    <property type="molecule type" value="Genomic_DNA"/>
</dbReference>
<dbReference type="OrthoDB" id="687730at2759"/>
<dbReference type="Gene3D" id="3.40.50.410">
    <property type="entry name" value="von Willebrand factor, type A domain"/>
    <property type="match status" value="1"/>
</dbReference>
<dbReference type="Proteomes" id="UP000653305">
    <property type="component" value="Unassembled WGS sequence"/>
</dbReference>
<evidence type="ECO:0000313" key="3">
    <source>
        <dbReference type="Proteomes" id="UP000653305"/>
    </source>
</evidence>
<sequence length="430" mass="46952">MRAVPECDAVASSESIANFAVLVGLRAPPLSKGARRAPIDLVTVLDVSGSMHGPKLDLVKRAVSFVIDNLDSSDWLSIVSFESHAQRVLPLRNMTEQGRVDAKLAVMSLYSRGGTNIVEGLTKGIRVLEERRHRNPVASIMFLSDGQGTFSFIESYAMVQDAFARCIGGLLSVVVRELCLTLRSASHGVGINSIPSGRYASEIFEQGSRGKVTVGDMYADEEKEFLINISVPVYTNDGGNERVTPLLDFTCSYTDVLSNQRVQMESAEIRRPSFPSLPDVKVKLEVDRQRNRLNAAEGFAEAQRVAETGNLKGARAILSSKRSSLLASASGQAGDGLTVKLEAEMKETEERMGSQKKYEQVGRAYSLANMNELAYQRATTRHRDGPSNAAGSSSDTYVTPNMAIMVSKSQQVIKIEDGIKIKGNFKKEKY</sequence>
<dbReference type="PANTHER" id="PTHR10579:SF146">
    <property type="entry name" value="RING-TYPE DOMAIN-CONTAINING PROTEIN"/>
    <property type="match status" value="1"/>
</dbReference>
<dbReference type="AlphaFoldDB" id="A0A830B8D5"/>
<dbReference type="InterPro" id="IPR036465">
    <property type="entry name" value="vWFA_dom_sf"/>
</dbReference>
<evidence type="ECO:0000313" key="2">
    <source>
        <dbReference type="EMBL" id="GFP83286.1"/>
    </source>
</evidence>
<dbReference type="SMART" id="SM00327">
    <property type="entry name" value="VWA"/>
    <property type="match status" value="1"/>
</dbReference>
<dbReference type="SUPFAM" id="SSF53300">
    <property type="entry name" value="vWA-like"/>
    <property type="match status" value="1"/>
</dbReference>
<dbReference type="Pfam" id="PF13519">
    <property type="entry name" value="VWA_2"/>
    <property type="match status" value="1"/>
</dbReference>
<evidence type="ECO:0000259" key="1">
    <source>
        <dbReference type="PROSITE" id="PS50234"/>
    </source>
</evidence>
<feature type="domain" description="VWFA" evidence="1">
    <location>
        <begin position="40"/>
        <end position="197"/>
    </location>
</feature>
<comment type="caution">
    <text evidence="2">The sequence shown here is derived from an EMBL/GenBank/DDBJ whole genome shotgun (WGS) entry which is preliminary data.</text>
</comment>
<dbReference type="InterPro" id="IPR051266">
    <property type="entry name" value="CLCR"/>
</dbReference>
<dbReference type="PANTHER" id="PTHR10579">
    <property type="entry name" value="CALCIUM-ACTIVATED CHLORIDE CHANNEL REGULATOR"/>
    <property type="match status" value="1"/>
</dbReference>
<organism evidence="2 3">
    <name type="scientific">Phtheirospermum japonicum</name>
    <dbReference type="NCBI Taxonomy" id="374723"/>
    <lineage>
        <taxon>Eukaryota</taxon>
        <taxon>Viridiplantae</taxon>
        <taxon>Streptophyta</taxon>
        <taxon>Embryophyta</taxon>
        <taxon>Tracheophyta</taxon>
        <taxon>Spermatophyta</taxon>
        <taxon>Magnoliopsida</taxon>
        <taxon>eudicotyledons</taxon>
        <taxon>Gunneridae</taxon>
        <taxon>Pentapetalae</taxon>
        <taxon>asterids</taxon>
        <taxon>lamiids</taxon>
        <taxon>Lamiales</taxon>
        <taxon>Orobanchaceae</taxon>
        <taxon>Orobanchaceae incertae sedis</taxon>
        <taxon>Phtheirospermum</taxon>
    </lineage>
</organism>
<keyword evidence="3" id="KW-1185">Reference proteome</keyword>